<sequence>MNSPFRGKHTHTLSISGSALPEYLGQPLLHPVRLSGTEGLNSLFEYELLLKTPEFEFSGTGRAAGANIDLDGLIGREINCTIQLDGAGTFVPGRVGAVADHLGAGERQINAIVTDARMLGEEGRHFRYALTLRPWLHRADLRSDCKVFQNQTVVETLDELLGAYTFPVVKRLVETYPVRDYQTQLNETDFAFFERLCQEWGINYFFEHSDGAHRLVLIDNMGAYKAMPSVAYQTVDYHPPGWKTDAEYLHAFACTNRLTSGGYATRDYDYTRPRADLSISRHDPRPTGLADGEIYEWHADQAASHYAQPRAGSAKDPNDPHDEGRQFARMRVESLRGDGQRAQGQGNLRGMVPGHSFKLHDHPRNAANIQYLLLQSRLVIEDVGRNSQPPDAHRERGQQWHVQVDLTAHPTSQPLRPEPLRSKPLSGPQTALVVGPEGKELWTDELGRIKVQFPWDRLGQKNQRSSCWVRVSSPWAGNQLGGVQIPRIGQEVVIDFIGNDPDLPICTGRVHNQNNLPPWSLPGQAALSGFRSRELTPGGGNASAGRSNHLLLDDTEGRIQAQLKSDHKDSSLALGHIARVEDHQGRKDQRGEGFELRTDAQGVVRAHGMLVTTEPRPRAQGAIKAMAETLGRLTLAREQQETLAELAQQAGAQQKDHEQSETAAALKAQNAEIKGDASGDFPEFSQPHLVWSSPAGIAATTAGSTHLHSADHTAITTGKHLSFAVQGSWHGTVNGKIAFVASKDVALFSRHGPVRIEAQSEHIELVAQKVVEILSNDDWVHITGKKGVQFNGDGSYIRLTRGRVEIGCEGEFVVHSASSNFTGPKSAGIASREWADTRFDDRYVVRHPRTNEPQADVRYRLTHADGSTEEGVTDAAGRISMQKNIDPASLRIKLLGRRR</sequence>
<evidence type="ECO:0000259" key="5">
    <source>
        <dbReference type="Pfam" id="PF04717"/>
    </source>
</evidence>
<evidence type="ECO:0000256" key="3">
    <source>
        <dbReference type="ARBA" id="ARBA00022525"/>
    </source>
</evidence>
<feature type="region of interest" description="Disordered" evidence="4">
    <location>
        <begin position="410"/>
        <end position="430"/>
    </location>
</feature>
<dbReference type="Proteomes" id="UP001363010">
    <property type="component" value="Unassembled WGS sequence"/>
</dbReference>
<comment type="caution">
    <text evidence="8">The sequence shown here is derived from an EMBL/GenBank/DDBJ whole genome shotgun (WGS) entry which is preliminary data.</text>
</comment>
<comment type="similarity">
    <text evidence="2">Belongs to the VgrG protein family.</text>
</comment>
<dbReference type="Gene3D" id="3.55.50.10">
    <property type="entry name" value="Baseplate protein-like domains"/>
    <property type="match status" value="1"/>
</dbReference>
<dbReference type="Pfam" id="PF04717">
    <property type="entry name" value="Phage_base_V"/>
    <property type="match status" value="1"/>
</dbReference>
<dbReference type="InterPro" id="IPR028244">
    <property type="entry name" value="T6SS_Rhs_Vgr_dom"/>
</dbReference>
<dbReference type="InterPro" id="IPR037026">
    <property type="entry name" value="Vgr_OB-fold_dom_sf"/>
</dbReference>
<dbReference type="InterPro" id="IPR006531">
    <property type="entry name" value="Gp5/Vgr_OB"/>
</dbReference>
<dbReference type="Gene3D" id="4.10.220.110">
    <property type="match status" value="1"/>
</dbReference>
<dbReference type="NCBIfam" id="TIGR01646">
    <property type="entry name" value="vgr_GE"/>
    <property type="match status" value="1"/>
</dbReference>
<dbReference type="Pfam" id="PF13296">
    <property type="entry name" value="T6SS_Vgr"/>
    <property type="match status" value="1"/>
</dbReference>
<dbReference type="Pfam" id="PF10106">
    <property type="entry name" value="DUF2345"/>
    <property type="match status" value="1"/>
</dbReference>
<name>A0ABU8VVB6_9BURK</name>
<comment type="subcellular location">
    <subcellularLocation>
        <location evidence="1">Secreted</location>
    </subcellularLocation>
</comment>
<keyword evidence="3" id="KW-0964">Secreted</keyword>
<evidence type="ECO:0000259" key="7">
    <source>
        <dbReference type="Pfam" id="PF13296"/>
    </source>
</evidence>
<dbReference type="EMBL" id="JBBKZV010000002">
    <property type="protein sequence ID" value="MEJ8821642.1"/>
    <property type="molecule type" value="Genomic_DNA"/>
</dbReference>
<keyword evidence="9" id="KW-1185">Reference proteome</keyword>
<evidence type="ECO:0000256" key="2">
    <source>
        <dbReference type="ARBA" id="ARBA00005558"/>
    </source>
</evidence>
<dbReference type="Gene3D" id="2.30.110.50">
    <property type="match status" value="1"/>
</dbReference>
<protein>
    <submittedName>
        <fullName evidence="8">Type VI secretion system tip protein TssI/VgrG</fullName>
    </submittedName>
</protein>
<dbReference type="InterPro" id="IPR018769">
    <property type="entry name" value="VgrG2_DUF2345"/>
</dbReference>
<evidence type="ECO:0000256" key="4">
    <source>
        <dbReference type="SAM" id="MobiDB-lite"/>
    </source>
</evidence>
<dbReference type="NCBIfam" id="TIGR03361">
    <property type="entry name" value="VI_Rhs_Vgr"/>
    <property type="match status" value="1"/>
</dbReference>
<reference evidence="8 9" key="1">
    <citation type="submission" date="2024-03" db="EMBL/GenBank/DDBJ databases">
        <title>Novel species of the genus Variovorax.</title>
        <authorList>
            <person name="Liu Q."/>
            <person name="Xin Y.-H."/>
        </authorList>
    </citation>
    <scope>NUCLEOTIDE SEQUENCE [LARGE SCALE GENOMIC DNA]</scope>
    <source>
        <strain evidence="8 9">KACC 18501</strain>
    </source>
</reference>
<evidence type="ECO:0000259" key="6">
    <source>
        <dbReference type="Pfam" id="PF10106"/>
    </source>
</evidence>
<dbReference type="InterPro" id="IPR050708">
    <property type="entry name" value="T6SS_VgrG/RHS"/>
</dbReference>
<accession>A0ABU8VVB6</accession>
<dbReference type="SUPFAM" id="SSF69349">
    <property type="entry name" value="Phage fibre proteins"/>
    <property type="match status" value="1"/>
</dbReference>
<evidence type="ECO:0000313" key="9">
    <source>
        <dbReference type="Proteomes" id="UP001363010"/>
    </source>
</evidence>
<dbReference type="Pfam" id="PF05954">
    <property type="entry name" value="Phage_GPD"/>
    <property type="match status" value="1"/>
</dbReference>
<dbReference type="InterPro" id="IPR017847">
    <property type="entry name" value="T6SS_RhsGE_Vgr_subset"/>
</dbReference>
<proteinExistence type="inferred from homology"/>
<evidence type="ECO:0000256" key="1">
    <source>
        <dbReference type="ARBA" id="ARBA00004613"/>
    </source>
</evidence>
<feature type="domain" description="Gp5/Type VI secretion system Vgr protein OB-fold" evidence="5">
    <location>
        <begin position="444"/>
        <end position="510"/>
    </location>
</feature>
<dbReference type="PANTHER" id="PTHR32305:SF15">
    <property type="entry name" value="PROTEIN RHSA-RELATED"/>
    <property type="match status" value="1"/>
</dbReference>
<evidence type="ECO:0000313" key="8">
    <source>
        <dbReference type="EMBL" id="MEJ8821642.1"/>
    </source>
</evidence>
<organism evidence="8 9">
    <name type="scientific">Variovorax humicola</name>
    <dbReference type="NCBI Taxonomy" id="1769758"/>
    <lineage>
        <taxon>Bacteria</taxon>
        <taxon>Pseudomonadati</taxon>
        <taxon>Pseudomonadota</taxon>
        <taxon>Betaproteobacteria</taxon>
        <taxon>Burkholderiales</taxon>
        <taxon>Comamonadaceae</taxon>
        <taxon>Variovorax</taxon>
    </lineage>
</organism>
<dbReference type="InterPro" id="IPR006533">
    <property type="entry name" value="T6SS_Vgr_RhsGE"/>
</dbReference>
<dbReference type="PANTHER" id="PTHR32305">
    <property type="match status" value="1"/>
</dbReference>
<gene>
    <name evidence="8" type="primary">tssI</name>
    <name evidence="8" type="ORF">WKW80_06275</name>
</gene>
<feature type="domain" description="DUF2345" evidence="6">
    <location>
        <begin position="678"/>
        <end position="825"/>
    </location>
</feature>
<dbReference type="RefSeq" id="WP_340362682.1">
    <property type="nucleotide sequence ID" value="NZ_JBBKZV010000002.1"/>
</dbReference>
<feature type="domain" description="Putative type VI secretion system Rhs element associated Vgr" evidence="7">
    <location>
        <begin position="543"/>
        <end position="647"/>
    </location>
</feature>
<dbReference type="Gene3D" id="2.40.50.230">
    <property type="entry name" value="Gp5 N-terminal domain"/>
    <property type="match status" value="1"/>
</dbReference>
<dbReference type="SUPFAM" id="SSF69255">
    <property type="entry name" value="gp5 N-terminal domain-like"/>
    <property type="match status" value="1"/>
</dbReference>
<dbReference type="SUPFAM" id="SSF69279">
    <property type="entry name" value="Phage tail proteins"/>
    <property type="match status" value="2"/>
</dbReference>